<dbReference type="InterPro" id="IPR001365">
    <property type="entry name" value="A_deaminase_dom"/>
</dbReference>
<dbReference type="InterPro" id="IPR032466">
    <property type="entry name" value="Metal_Hydrolase"/>
</dbReference>
<keyword evidence="7" id="KW-1185">Reference proteome</keyword>
<comment type="caution">
    <text evidence="6">The sequence shown here is derived from an EMBL/GenBank/DDBJ whole genome shotgun (WGS) entry which is preliminary data.</text>
</comment>
<feature type="binding site" evidence="4">
    <location>
        <position position="19"/>
    </location>
    <ligand>
        <name>Zn(2+)</name>
        <dbReference type="ChEBI" id="CHEBI:29105"/>
        <note>catalytic</note>
    </ligand>
</feature>
<evidence type="ECO:0000256" key="4">
    <source>
        <dbReference type="HAMAP-Rule" id="MF_01962"/>
    </source>
</evidence>
<reference evidence="6 7" key="1">
    <citation type="journal article" date="2019" name="Int. J. Syst. Evol. Microbiol.">
        <title>The Global Catalogue of Microorganisms (GCM) 10K type strain sequencing project: providing services to taxonomists for standard genome sequencing and annotation.</title>
        <authorList>
            <consortium name="The Broad Institute Genomics Platform"/>
            <consortium name="The Broad Institute Genome Sequencing Center for Infectious Disease"/>
            <person name="Wu L."/>
            <person name="Ma J."/>
        </authorList>
    </citation>
    <scope>NUCLEOTIDE SEQUENCE [LARGE SCALE GENOMIC DNA]</scope>
    <source>
        <strain evidence="6 7">JCM 16365</strain>
    </source>
</reference>
<dbReference type="Proteomes" id="UP001500274">
    <property type="component" value="Unassembled WGS sequence"/>
</dbReference>
<evidence type="ECO:0000313" key="7">
    <source>
        <dbReference type="Proteomes" id="UP001500274"/>
    </source>
</evidence>
<feature type="site" description="Important for catalytic activity" evidence="4">
    <location>
        <position position="223"/>
    </location>
</feature>
<organism evidence="6 7">
    <name type="scientific">Microbacterium binotii</name>
    <dbReference type="NCBI Taxonomy" id="462710"/>
    <lineage>
        <taxon>Bacteria</taxon>
        <taxon>Bacillati</taxon>
        <taxon>Actinomycetota</taxon>
        <taxon>Actinomycetes</taxon>
        <taxon>Micrococcales</taxon>
        <taxon>Microbacteriaceae</taxon>
        <taxon>Microbacterium</taxon>
    </lineage>
</organism>
<proteinExistence type="inferred from homology"/>
<dbReference type="EMBL" id="BAAARI010000003">
    <property type="protein sequence ID" value="GAA2569592.1"/>
    <property type="molecule type" value="Genomic_DNA"/>
</dbReference>
<dbReference type="RefSeq" id="WP_344226655.1">
    <property type="nucleotide sequence ID" value="NZ_BAAARI010000003.1"/>
</dbReference>
<dbReference type="PANTHER" id="PTHR43114:SF7">
    <property type="entry name" value="ADENOSINE DEAMINASE DOMAIN-CONTAINING PROTEIN"/>
    <property type="match status" value="1"/>
</dbReference>
<dbReference type="HAMAP" id="MF_01962">
    <property type="entry name" value="Adenine_deaminase"/>
    <property type="match status" value="1"/>
</dbReference>
<keyword evidence="2 4" id="KW-0378">Hydrolase</keyword>
<accession>A0ABN3P682</accession>
<protein>
    <recommendedName>
        <fullName evidence="4">Adenine deaminase</fullName>
        <shortName evidence="4">ADE</shortName>
        <ecNumber evidence="4">3.5.4.2</ecNumber>
    </recommendedName>
    <alternativeName>
        <fullName evidence="4">Adenine aminohydrolase</fullName>
        <shortName evidence="4">AAH</shortName>
    </alternativeName>
</protein>
<evidence type="ECO:0000256" key="2">
    <source>
        <dbReference type="ARBA" id="ARBA00022801"/>
    </source>
</evidence>
<dbReference type="InterPro" id="IPR006330">
    <property type="entry name" value="Ado/ade_deaminase"/>
</dbReference>
<dbReference type="EC" id="3.5.4.2" evidence="4"/>
<comment type="similarity">
    <text evidence="4">Belongs to the metallo-dependent hydrolases superfamily. Adenosine and AMP deaminases family. Adenine deaminase type 2 subfamily.</text>
</comment>
<dbReference type="Pfam" id="PF00962">
    <property type="entry name" value="A_deaminase"/>
    <property type="match status" value="1"/>
</dbReference>
<evidence type="ECO:0000259" key="5">
    <source>
        <dbReference type="Pfam" id="PF00962"/>
    </source>
</evidence>
<feature type="binding site" evidence="4">
    <location>
        <position position="278"/>
    </location>
    <ligand>
        <name>Zn(2+)</name>
        <dbReference type="ChEBI" id="CHEBI:29105"/>
        <note>catalytic</note>
    </ligand>
</feature>
<dbReference type="SUPFAM" id="SSF51556">
    <property type="entry name" value="Metallo-dependent hydrolases"/>
    <property type="match status" value="1"/>
</dbReference>
<comment type="caution">
    <text evidence="4">Lacks conserved residue(s) required for the propagation of feature annotation.</text>
</comment>
<comment type="function">
    <text evidence="4">Catalyzes the hydrolytic deamination of adenine to hypoxanthine. Plays an important role in the purine salvage pathway and in nitrogen catabolism.</text>
</comment>
<feature type="binding site" evidence="4">
    <location>
        <position position="197"/>
    </location>
    <ligand>
        <name>Zn(2+)</name>
        <dbReference type="ChEBI" id="CHEBI:29105"/>
        <note>catalytic</note>
    </ligand>
</feature>
<dbReference type="Gene3D" id="3.20.20.140">
    <property type="entry name" value="Metal-dependent hydrolases"/>
    <property type="match status" value="1"/>
</dbReference>
<sequence length="344" mass="37802">MTDLTAFAHGLPKAELHLHLEGTLEPDLKFALAERNGIELAEKTVDEVKATYDFTDLTSFLAVYYPAMRVLVTADDFHDLAWAYLQKAAAQGVVHVEMFFDPQAHTGRGVPFADVIGGYRRAVVRAERELGISAELIMCFLRDYSAEFAFATLMEALPYKQWILGIGLDSDERGNPPEKFAEVFARARAEGFLLTMHCDIDQPGSIDNIRTVLDEIQVDRIDHGTNIVEDPALVALAIERGLGFTTCPVSNSFVTEQMKADEIVGLLRQGAKVTLNSDDPAYFGAYVGDTYIALAEQAELTETDLVQFAINSFEASWLTPARRAAYLAAVADYAARHGVAMPAA</sequence>
<dbReference type="CDD" id="cd01320">
    <property type="entry name" value="ADA"/>
    <property type="match status" value="1"/>
</dbReference>
<keyword evidence="4" id="KW-0546">Nucleotide metabolism</keyword>
<gene>
    <name evidence="6" type="ORF">GCM10009862_05410</name>
</gene>
<dbReference type="PANTHER" id="PTHR43114">
    <property type="entry name" value="ADENINE DEAMINASE"/>
    <property type="match status" value="1"/>
</dbReference>
<keyword evidence="1 4" id="KW-0479">Metal-binding</keyword>
<feature type="domain" description="Adenosine deaminase" evidence="5">
    <location>
        <begin position="12"/>
        <end position="332"/>
    </location>
</feature>
<dbReference type="NCBIfam" id="TIGR01430">
    <property type="entry name" value="aden_deam"/>
    <property type="match status" value="1"/>
</dbReference>
<comment type="cofactor">
    <cofactor evidence="4">
        <name>Zn(2+)</name>
        <dbReference type="ChEBI" id="CHEBI:29105"/>
    </cofactor>
    <text evidence="4">Binds 1 zinc ion per subunit.</text>
</comment>
<keyword evidence="3 4" id="KW-0862">Zinc</keyword>
<evidence type="ECO:0000256" key="1">
    <source>
        <dbReference type="ARBA" id="ARBA00022723"/>
    </source>
</evidence>
<feature type="binding site" evidence="4">
    <location>
        <position position="279"/>
    </location>
    <ligand>
        <name>substrate</name>
    </ligand>
</feature>
<feature type="binding site" evidence="4">
    <location>
        <position position="17"/>
    </location>
    <ligand>
        <name>Zn(2+)</name>
        <dbReference type="ChEBI" id="CHEBI:29105"/>
        <note>catalytic</note>
    </ligand>
</feature>
<dbReference type="InterPro" id="IPR028892">
    <property type="entry name" value="ADE"/>
</dbReference>
<comment type="catalytic activity">
    <reaction evidence="4">
        <text>adenine + H2O + H(+) = hypoxanthine + NH4(+)</text>
        <dbReference type="Rhea" id="RHEA:23688"/>
        <dbReference type="ChEBI" id="CHEBI:15377"/>
        <dbReference type="ChEBI" id="CHEBI:15378"/>
        <dbReference type="ChEBI" id="CHEBI:16708"/>
        <dbReference type="ChEBI" id="CHEBI:17368"/>
        <dbReference type="ChEBI" id="CHEBI:28938"/>
        <dbReference type="EC" id="3.5.4.2"/>
    </reaction>
</comment>
<evidence type="ECO:0000256" key="3">
    <source>
        <dbReference type="ARBA" id="ARBA00022833"/>
    </source>
</evidence>
<evidence type="ECO:0000313" key="6">
    <source>
        <dbReference type="EMBL" id="GAA2569592.1"/>
    </source>
</evidence>
<name>A0ABN3P682_9MICO</name>